<dbReference type="RefSeq" id="XP_066007088.1">
    <property type="nucleotide sequence ID" value="XM_066153792.1"/>
</dbReference>
<evidence type="ECO:0000259" key="2">
    <source>
        <dbReference type="Pfam" id="PF15624"/>
    </source>
</evidence>
<organism evidence="3 4">
    <name type="scientific">Colletotrichum fructicola (strain Nara gc5)</name>
    <name type="common">Anthracnose fungus</name>
    <name type="synonym">Colletotrichum gloeosporioides (strain Nara gc5)</name>
    <dbReference type="NCBI Taxonomy" id="1213859"/>
    <lineage>
        <taxon>Eukaryota</taxon>
        <taxon>Fungi</taxon>
        <taxon>Dikarya</taxon>
        <taxon>Ascomycota</taxon>
        <taxon>Pezizomycotina</taxon>
        <taxon>Sordariomycetes</taxon>
        <taxon>Hypocreomycetidae</taxon>
        <taxon>Glomerellales</taxon>
        <taxon>Glomerellaceae</taxon>
        <taxon>Colletotrichum</taxon>
        <taxon>Colletotrichum gloeosporioides species complex</taxon>
    </lineage>
</organism>
<feature type="region of interest" description="Disordered" evidence="1">
    <location>
        <begin position="49"/>
        <end position="77"/>
    </location>
</feature>
<dbReference type="InterPro" id="IPR028929">
    <property type="entry name" value="Mif2_N"/>
</dbReference>
<protein>
    <recommendedName>
        <fullName evidence="2">Mif2 N-terminal domain-containing protein</fullName>
    </recommendedName>
</protein>
<proteinExistence type="predicted"/>
<keyword evidence="4" id="KW-1185">Reference proteome</keyword>
<dbReference type="Pfam" id="PF15624">
    <property type="entry name" value="Mif2_N"/>
    <property type="match status" value="1"/>
</dbReference>
<dbReference type="GeneID" id="43610699"/>
<feature type="domain" description="Mif2 N-terminal" evidence="2">
    <location>
        <begin position="15"/>
        <end position="59"/>
    </location>
</feature>
<accession>A0A7J6IEZ1</accession>
<dbReference type="InParanoid" id="A0A7J6IEZ1"/>
<reference evidence="3 4" key="1">
    <citation type="submission" date="2012-08" db="EMBL/GenBank/DDBJ databases">
        <authorList>
            <person name="Gan P.H.P."/>
            <person name="Ikeda K."/>
            <person name="Irieda H."/>
            <person name="Narusaka M."/>
            <person name="O'Connell R.J."/>
            <person name="Narusaka Y."/>
            <person name="Takano Y."/>
            <person name="Kubo Y."/>
            <person name="Shirasu K."/>
        </authorList>
    </citation>
    <scope>NUCLEOTIDE SEQUENCE [LARGE SCALE GENOMIC DNA]</scope>
    <source>
        <strain evidence="3 4">Nara gc5</strain>
    </source>
</reference>
<name>A0A7J6IEZ1_COLFN</name>
<evidence type="ECO:0000256" key="1">
    <source>
        <dbReference type="SAM" id="MobiDB-lite"/>
    </source>
</evidence>
<evidence type="ECO:0000313" key="3">
    <source>
        <dbReference type="EMBL" id="KAF4474601.1"/>
    </source>
</evidence>
<evidence type="ECO:0000313" key="4">
    <source>
        <dbReference type="Proteomes" id="UP000011096"/>
    </source>
</evidence>
<comment type="caution">
    <text evidence="3">The sequence shown here is derived from an EMBL/GenBank/DDBJ whole genome shotgun (WGS) entry which is preliminary data.</text>
</comment>
<dbReference type="AlphaFoldDB" id="A0A7J6IEZ1"/>
<dbReference type="EMBL" id="ANPB02000011">
    <property type="protein sequence ID" value="KAF4474601.1"/>
    <property type="molecule type" value="Genomic_DNA"/>
</dbReference>
<sequence length="153" mass="17398">MTRKTRQRGHQWSDEFGVKGRRTGLVLKDLNIDPKGMPDVDALFESTMELEDEGESTQKSPMPVVKHKRGKKQSQQDKAIYRGSTCAQYYQRTSRSSELGNVCWMFCDVAGIPQCIGTSQNLRLIRFEDAVTNYGKEVDYAIERANKGKGKEE</sequence>
<reference evidence="3 4" key="2">
    <citation type="submission" date="2020-04" db="EMBL/GenBank/DDBJ databases">
        <title>Genome sequencing and assembly of multiple isolates from the Colletotrichum gloeosporioides species complex.</title>
        <authorList>
            <person name="Gan P."/>
            <person name="Shirasu K."/>
        </authorList>
    </citation>
    <scope>NUCLEOTIDE SEQUENCE [LARGE SCALE GENOMIC DNA]</scope>
    <source>
        <strain evidence="3 4">Nara gc5</strain>
    </source>
</reference>
<dbReference type="Proteomes" id="UP000011096">
    <property type="component" value="Unassembled WGS sequence"/>
</dbReference>
<gene>
    <name evidence="3" type="ORF">CGGC5_v017151</name>
</gene>